<dbReference type="KEGG" id="qsa:O6P43_009510"/>
<keyword evidence="2" id="KW-1185">Reference proteome</keyword>
<reference evidence="1" key="1">
    <citation type="journal article" date="2023" name="Science">
        <title>Elucidation of the pathway for biosynthesis of saponin adjuvants from the soapbark tree.</title>
        <authorList>
            <person name="Reed J."/>
            <person name="Orme A."/>
            <person name="El-Demerdash A."/>
            <person name="Owen C."/>
            <person name="Martin L.B.B."/>
            <person name="Misra R.C."/>
            <person name="Kikuchi S."/>
            <person name="Rejzek M."/>
            <person name="Martin A.C."/>
            <person name="Harkess A."/>
            <person name="Leebens-Mack J."/>
            <person name="Louveau T."/>
            <person name="Stephenson M.J."/>
            <person name="Osbourn A."/>
        </authorList>
    </citation>
    <scope>NUCLEOTIDE SEQUENCE</scope>
    <source>
        <strain evidence="1">S10</strain>
    </source>
</reference>
<evidence type="ECO:0000313" key="1">
    <source>
        <dbReference type="EMBL" id="KAJ7971484.1"/>
    </source>
</evidence>
<sequence>MNVKVEYLYQCQQQGYALLCFGRVVRSCCGQATAARASSFQAVDQPLLCSSFQVQIILLRPVSGLWHLCSVSALLWLFSFQETAVERYIGLPADFAAARSSLSPAKTRCTSES</sequence>
<proteinExistence type="predicted"/>
<protein>
    <submittedName>
        <fullName evidence="1">Uncharacterized protein</fullName>
    </submittedName>
</protein>
<accession>A0AAD7VD97</accession>
<dbReference type="Proteomes" id="UP001163823">
    <property type="component" value="Chromosome 4"/>
</dbReference>
<evidence type="ECO:0000313" key="2">
    <source>
        <dbReference type="Proteomes" id="UP001163823"/>
    </source>
</evidence>
<comment type="caution">
    <text evidence="1">The sequence shown here is derived from an EMBL/GenBank/DDBJ whole genome shotgun (WGS) entry which is preliminary data.</text>
</comment>
<dbReference type="EMBL" id="JARAOO010000004">
    <property type="protein sequence ID" value="KAJ7971484.1"/>
    <property type="molecule type" value="Genomic_DNA"/>
</dbReference>
<dbReference type="AlphaFoldDB" id="A0AAD7VD97"/>
<name>A0AAD7VD97_QUISA</name>
<gene>
    <name evidence="1" type="ORF">O6P43_009510</name>
</gene>
<organism evidence="1 2">
    <name type="scientific">Quillaja saponaria</name>
    <name type="common">Soap bark tree</name>
    <dbReference type="NCBI Taxonomy" id="32244"/>
    <lineage>
        <taxon>Eukaryota</taxon>
        <taxon>Viridiplantae</taxon>
        <taxon>Streptophyta</taxon>
        <taxon>Embryophyta</taxon>
        <taxon>Tracheophyta</taxon>
        <taxon>Spermatophyta</taxon>
        <taxon>Magnoliopsida</taxon>
        <taxon>eudicotyledons</taxon>
        <taxon>Gunneridae</taxon>
        <taxon>Pentapetalae</taxon>
        <taxon>rosids</taxon>
        <taxon>fabids</taxon>
        <taxon>Fabales</taxon>
        <taxon>Quillajaceae</taxon>
        <taxon>Quillaja</taxon>
    </lineage>
</organism>